<keyword evidence="2" id="KW-1185">Reference proteome</keyword>
<dbReference type="EMBL" id="FNIG01000013">
    <property type="protein sequence ID" value="SDN96543.1"/>
    <property type="molecule type" value="Genomic_DNA"/>
</dbReference>
<sequence length="358" mass="41799">MSISVPKTLPSLLTTCYRNIFPAVRKELASWEEMAKTIPNDELRQQALASIEGKTFHCEGGAIYATLAKHNWTESIRFIVAYQTISDYLDNLCDRSTSMDPDDFRQLHESMLDAISNEPLTRQTNYYRLRQDQDDGGYLQALVDECQSVVQSIPNYEAIYPDVRRLAQLYIDLQVHKHVALEERVQRLTTWYETENDDVDILWNEFSAVTGSTIGIFAMVSYALQGVDYSAEVMRAYFPYMQGLHILLDYFIDQKEDEAEGDLNFCYYYDDETMTIERLKFFIDGCWENLLTIPDRDFHQMIISGLVGLYLSDSKVEQLNNGKELRQELLNHCGYQAKTIYWNGRAYRKWKEWKRLGQ</sequence>
<proteinExistence type="predicted"/>
<dbReference type="AlphaFoldDB" id="A0A1H0FPF1"/>
<name>A0A1H0FPF1_9BACI</name>
<accession>A0A1H0FPF1</accession>
<dbReference type="InterPro" id="IPR019712">
    <property type="entry name" value="YtpB-like"/>
</dbReference>
<dbReference type="STRING" id="237069.SAMN05216498_0307"/>
<dbReference type="Pfam" id="PF10776">
    <property type="entry name" value="DUF2600"/>
    <property type="match status" value="1"/>
</dbReference>
<evidence type="ECO:0000313" key="2">
    <source>
        <dbReference type="Proteomes" id="UP000199334"/>
    </source>
</evidence>
<organism evidence="1 2">
    <name type="scientific">Tenuibacillus multivorans</name>
    <dbReference type="NCBI Taxonomy" id="237069"/>
    <lineage>
        <taxon>Bacteria</taxon>
        <taxon>Bacillati</taxon>
        <taxon>Bacillota</taxon>
        <taxon>Bacilli</taxon>
        <taxon>Bacillales</taxon>
        <taxon>Bacillaceae</taxon>
        <taxon>Tenuibacillus</taxon>
    </lineage>
</organism>
<gene>
    <name evidence="1" type="ORF">SAMN05216498_0307</name>
</gene>
<protein>
    <submittedName>
        <fullName evidence="1">Tetraprenyl-beta-curcumene synthase</fullName>
    </submittedName>
</protein>
<evidence type="ECO:0000313" key="1">
    <source>
        <dbReference type="EMBL" id="SDN96543.1"/>
    </source>
</evidence>
<dbReference type="Proteomes" id="UP000199334">
    <property type="component" value="Unassembled WGS sequence"/>
</dbReference>
<reference evidence="1 2" key="1">
    <citation type="submission" date="2016-10" db="EMBL/GenBank/DDBJ databases">
        <authorList>
            <person name="de Groot N.N."/>
        </authorList>
    </citation>
    <scope>NUCLEOTIDE SEQUENCE [LARGE SCALE GENOMIC DNA]</scope>
    <source>
        <strain evidence="1 2">CGMCC 1.3442</strain>
    </source>
</reference>